<dbReference type="PANTHER" id="PTHR34709:SF11">
    <property type="entry name" value="OS07G0113600 PROTEIN"/>
    <property type="match status" value="1"/>
</dbReference>
<protein>
    <recommendedName>
        <fullName evidence="1">F-box domain-containing protein</fullName>
    </recommendedName>
</protein>
<evidence type="ECO:0000313" key="4">
    <source>
        <dbReference type="Proteomes" id="UP000008810"/>
    </source>
</evidence>
<dbReference type="SUPFAM" id="SSF52047">
    <property type="entry name" value="RNI-like"/>
    <property type="match status" value="1"/>
</dbReference>
<dbReference type="InterPro" id="IPR036047">
    <property type="entry name" value="F-box-like_dom_sf"/>
</dbReference>
<dbReference type="KEGG" id="bdi:100825881"/>
<dbReference type="RefSeq" id="XP_010230116.2">
    <property type="nucleotide sequence ID" value="XM_010231814.3"/>
</dbReference>
<dbReference type="SUPFAM" id="SSF81383">
    <property type="entry name" value="F-box domain"/>
    <property type="match status" value="1"/>
</dbReference>
<dbReference type="InterPro" id="IPR001810">
    <property type="entry name" value="F-box_dom"/>
</dbReference>
<dbReference type="GeneID" id="100825881"/>
<evidence type="ECO:0000313" key="3">
    <source>
        <dbReference type="EnsemblPlants" id="PNT77200"/>
    </source>
</evidence>
<dbReference type="Pfam" id="PF00646">
    <property type="entry name" value="F-box"/>
    <property type="match status" value="1"/>
</dbReference>
<dbReference type="Gene3D" id="3.80.10.10">
    <property type="entry name" value="Ribonuclease Inhibitor"/>
    <property type="match status" value="1"/>
</dbReference>
<reference evidence="2 3" key="1">
    <citation type="journal article" date="2010" name="Nature">
        <title>Genome sequencing and analysis of the model grass Brachypodium distachyon.</title>
        <authorList>
            <consortium name="International Brachypodium Initiative"/>
        </authorList>
    </citation>
    <scope>NUCLEOTIDE SEQUENCE [LARGE SCALE GENOMIC DNA]</scope>
    <source>
        <strain evidence="2">Bd21</strain>
        <strain evidence="3">cv. Bd21</strain>
    </source>
</reference>
<reference evidence="2" key="2">
    <citation type="submission" date="2017-06" db="EMBL/GenBank/DDBJ databases">
        <title>WGS assembly of Brachypodium distachyon.</title>
        <authorList>
            <consortium name="The International Brachypodium Initiative"/>
            <person name="Lucas S."/>
            <person name="Harmon-Smith M."/>
            <person name="Lail K."/>
            <person name="Tice H."/>
            <person name="Grimwood J."/>
            <person name="Bruce D."/>
            <person name="Barry K."/>
            <person name="Shu S."/>
            <person name="Lindquist E."/>
            <person name="Wang M."/>
            <person name="Pitluck S."/>
            <person name="Vogel J.P."/>
            <person name="Garvin D.F."/>
            <person name="Mockler T.C."/>
            <person name="Schmutz J."/>
            <person name="Rokhsar D."/>
            <person name="Bevan M.W."/>
        </authorList>
    </citation>
    <scope>NUCLEOTIDE SEQUENCE</scope>
    <source>
        <strain evidence="2">Bd21</strain>
    </source>
</reference>
<organism evidence="2">
    <name type="scientific">Brachypodium distachyon</name>
    <name type="common">Purple false brome</name>
    <name type="synonym">Trachynia distachya</name>
    <dbReference type="NCBI Taxonomy" id="15368"/>
    <lineage>
        <taxon>Eukaryota</taxon>
        <taxon>Viridiplantae</taxon>
        <taxon>Streptophyta</taxon>
        <taxon>Embryophyta</taxon>
        <taxon>Tracheophyta</taxon>
        <taxon>Spermatophyta</taxon>
        <taxon>Magnoliopsida</taxon>
        <taxon>Liliopsida</taxon>
        <taxon>Poales</taxon>
        <taxon>Poaceae</taxon>
        <taxon>BOP clade</taxon>
        <taxon>Pooideae</taxon>
        <taxon>Stipodae</taxon>
        <taxon>Brachypodieae</taxon>
        <taxon>Brachypodium</taxon>
    </lineage>
</organism>
<name>A0A2K2DSE5_BRADI</name>
<dbReference type="EnsemblPlants" id="PNT77200">
    <property type="protein sequence ID" value="PNT77200"/>
    <property type="gene ID" value="BRADI_1g59060v3"/>
</dbReference>
<sequence>MSLPAGDGELAAGMEELSLGGGGEGDDRLGALPDDVLRSILLRLPSTAAAARTSVLSRRWRRLWTQLPEIRFPFPSSPASVLPALASRTSSSPGLRLIHVACRDAPAAATDAWLLAAAAPGRLAPGGEIYFYNRTPGDERQQVGAAAWQRTAFRLPCFEAAAKLWLRLGFAHLDLPPASGSGGVFARLTELRLERVHFRCGGYHLGDVLSMPQCPALRDLRISIARGVEKLTIVSETLERLELDILYGLEELTVMAPVLRALNVHACFAWRKPVAMVCVPRLELLWWNDAFDPSLTIFGIGDGDEEAASLQQLTTFNIPVYGRFDYALLQDYVMLLQHFPVVHRLDLKLIYERDLSQFEYLMEIITGLPNIQTLSLWLQTKGHAIGASVFHLLSICPGIRKLQVTLLDNFKVDTPCTSVCACGQQPNLSKCYTLDVLDEVEIHNFRGSGHDFAFVDTLFSMSKDIKRLTITYHHLARPSEEPCKDLCSLGTPGICSEIYFNTTEVLYQPPSSFFPKTPDDQL</sequence>
<dbReference type="Proteomes" id="UP000008810">
    <property type="component" value="Chromosome 1"/>
</dbReference>
<dbReference type="AlphaFoldDB" id="A0A2K2DSE5"/>
<dbReference type="InterPro" id="IPR055312">
    <property type="entry name" value="FBL15-like"/>
</dbReference>
<keyword evidence="4" id="KW-1185">Reference proteome</keyword>
<feature type="domain" description="F-box" evidence="1">
    <location>
        <begin position="32"/>
        <end position="68"/>
    </location>
</feature>
<gene>
    <name evidence="3" type="primary">LOC100825881</name>
    <name evidence="2" type="ORF">BRADI_1g59060v3</name>
</gene>
<dbReference type="EMBL" id="CM000880">
    <property type="protein sequence ID" value="PNT77200.1"/>
    <property type="molecule type" value="Genomic_DNA"/>
</dbReference>
<evidence type="ECO:0000313" key="2">
    <source>
        <dbReference type="EMBL" id="PNT77200.1"/>
    </source>
</evidence>
<dbReference type="PANTHER" id="PTHR34709">
    <property type="entry name" value="OS10G0396666 PROTEIN"/>
    <property type="match status" value="1"/>
</dbReference>
<reference evidence="3" key="3">
    <citation type="submission" date="2018-08" db="UniProtKB">
        <authorList>
            <consortium name="EnsemblPlants"/>
        </authorList>
    </citation>
    <scope>IDENTIFICATION</scope>
    <source>
        <strain evidence="3">cv. Bd21</strain>
    </source>
</reference>
<evidence type="ECO:0000259" key="1">
    <source>
        <dbReference type="Pfam" id="PF00646"/>
    </source>
</evidence>
<dbReference type="InterPro" id="IPR032675">
    <property type="entry name" value="LRR_dom_sf"/>
</dbReference>
<accession>A0A2K2DSE5</accession>
<dbReference type="Gramene" id="PNT77200">
    <property type="protein sequence ID" value="PNT77200"/>
    <property type="gene ID" value="BRADI_1g59060v3"/>
</dbReference>
<dbReference type="OrthoDB" id="597683at2759"/>
<dbReference type="ExpressionAtlas" id="A0A2K2DSE5">
    <property type="expression patterns" value="baseline"/>
</dbReference>
<proteinExistence type="predicted"/>